<organism evidence="5 6">
    <name type="scientific">Paractinoplanes aksuensis</name>
    <dbReference type="NCBI Taxonomy" id="2939490"/>
    <lineage>
        <taxon>Bacteria</taxon>
        <taxon>Bacillati</taxon>
        <taxon>Actinomycetota</taxon>
        <taxon>Actinomycetes</taxon>
        <taxon>Micromonosporales</taxon>
        <taxon>Micromonosporaceae</taxon>
        <taxon>Paractinoplanes</taxon>
    </lineage>
</organism>
<proteinExistence type="inferred from homology"/>
<gene>
    <name evidence="5" type="ORF">M1L60_26680</name>
</gene>
<keyword evidence="2" id="KW-0378">Hydrolase</keyword>
<dbReference type="InterPro" id="IPR023696">
    <property type="entry name" value="Ureohydrolase_dom_sf"/>
</dbReference>
<dbReference type="Proteomes" id="UP001523369">
    <property type="component" value="Unassembled WGS sequence"/>
</dbReference>
<keyword evidence="6" id="KW-1185">Reference proteome</keyword>
<dbReference type="EMBL" id="JAMYJR010000029">
    <property type="protein sequence ID" value="MCO8274191.1"/>
    <property type="molecule type" value="Genomic_DNA"/>
</dbReference>
<dbReference type="SUPFAM" id="SSF52768">
    <property type="entry name" value="Arginase/deacetylase"/>
    <property type="match status" value="1"/>
</dbReference>
<dbReference type="PANTHER" id="PTHR43782">
    <property type="entry name" value="ARGINASE"/>
    <property type="match status" value="1"/>
</dbReference>
<keyword evidence="3" id="KW-0464">Manganese</keyword>
<accession>A0ABT1DVU6</accession>
<comment type="similarity">
    <text evidence="4">Belongs to the arginase family.</text>
</comment>
<dbReference type="Gene3D" id="3.40.800.10">
    <property type="entry name" value="Ureohydrolase domain"/>
    <property type="match status" value="1"/>
</dbReference>
<reference evidence="5 6" key="1">
    <citation type="submission" date="2022-06" db="EMBL/GenBank/DDBJ databases">
        <title>New Species of the Genus Actinoplanes, ActinopZanes ferrugineus.</title>
        <authorList>
            <person name="Ding P."/>
        </authorList>
    </citation>
    <scope>NUCLEOTIDE SEQUENCE [LARGE SCALE GENOMIC DNA]</scope>
    <source>
        <strain evidence="5 6">TRM88003</strain>
    </source>
</reference>
<comment type="caution">
    <text evidence="5">The sequence shown here is derived from an EMBL/GenBank/DDBJ whole genome shotgun (WGS) entry which is preliminary data.</text>
</comment>
<protein>
    <submittedName>
        <fullName evidence="5">Arginase family protein</fullName>
    </submittedName>
</protein>
<evidence type="ECO:0000256" key="2">
    <source>
        <dbReference type="ARBA" id="ARBA00022801"/>
    </source>
</evidence>
<evidence type="ECO:0000313" key="6">
    <source>
        <dbReference type="Proteomes" id="UP001523369"/>
    </source>
</evidence>
<dbReference type="CDD" id="cd09999">
    <property type="entry name" value="Arginase-like_1"/>
    <property type="match status" value="1"/>
</dbReference>
<evidence type="ECO:0000256" key="4">
    <source>
        <dbReference type="PROSITE-ProRule" id="PRU00742"/>
    </source>
</evidence>
<keyword evidence="1" id="KW-0479">Metal-binding</keyword>
<evidence type="ECO:0000313" key="5">
    <source>
        <dbReference type="EMBL" id="MCO8274191.1"/>
    </source>
</evidence>
<dbReference type="PANTHER" id="PTHR43782:SF3">
    <property type="entry name" value="ARGINASE"/>
    <property type="match status" value="1"/>
</dbReference>
<evidence type="ECO:0000256" key="3">
    <source>
        <dbReference type="ARBA" id="ARBA00023211"/>
    </source>
</evidence>
<dbReference type="Pfam" id="PF00491">
    <property type="entry name" value="Arginase"/>
    <property type="match status" value="1"/>
</dbReference>
<dbReference type="InterPro" id="IPR006035">
    <property type="entry name" value="Ureohydrolase"/>
</dbReference>
<name>A0ABT1DVU6_9ACTN</name>
<dbReference type="PROSITE" id="PS51409">
    <property type="entry name" value="ARGINASE_2"/>
    <property type="match status" value="1"/>
</dbReference>
<sequence length="252" mass="25748">MLRRAGLSGLVDVDFGDAPTHITSAERDEATGVRALSESVAAARALAAALQNGMSEHPLHRPVVVGGDCSLLLGVFAHLRAAVGDVGLWIVDGHPDFTDPRASETGEVADSELAFLVGGGPAVLTGLGGSTPMAKAHQVGLIGHRTAGLDPESLAELGRLPGAVLTRDEALGADFGVPMWLHIDVDVLDPAVMPAVTYPQPGGPDFDQLVAMLTPLAESPSLVGVSIADYRPDLDPDGSGAAGLVALLGRLL</sequence>
<dbReference type="PIRSF" id="PIRSF036979">
    <property type="entry name" value="Arginase"/>
    <property type="match status" value="1"/>
</dbReference>
<dbReference type="PRINTS" id="PR00116">
    <property type="entry name" value="ARGINASE"/>
</dbReference>
<evidence type="ECO:0000256" key="1">
    <source>
        <dbReference type="ARBA" id="ARBA00022723"/>
    </source>
</evidence>